<dbReference type="GeneID" id="37226697"/>
<evidence type="ECO:0000313" key="7">
    <source>
        <dbReference type="Proteomes" id="UP000249402"/>
    </source>
</evidence>
<dbReference type="PANTHER" id="PTHR43735">
    <property type="entry name" value="APOPTOSIS-INDUCING FACTOR 1"/>
    <property type="match status" value="1"/>
</dbReference>
<dbReference type="AlphaFoldDB" id="A0A395GIN5"/>
<evidence type="ECO:0000256" key="4">
    <source>
        <dbReference type="ARBA" id="ARBA00023002"/>
    </source>
</evidence>
<keyword evidence="3" id="KW-0274">FAD</keyword>
<gene>
    <name evidence="6" type="ORF">BO80DRAFT_450704</name>
</gene>
<dbReference type="Gene3D" id="3.50.50.100">
    <property type="match status" value="2"/>
</dbReference>
<feature type="domain" description="FAD/NAD(P)-binding" evidence="5">
    <location>
        <begin position="7"/>
        <end position="288"/>
    </location>
</feature>
<comment type="similarity">
    <text evidence="1">Belongs to the FAD-dependent oxidoreductase family.</text>
</comment>
<evidence type="ECO:0000256" key="3">
    <source>
        <dbReference type="ARBA" id="ARBA00022827"/>
    </source>
</evidence>
<dbReference type="PRINTS" id="PR00368">
    <property type="entry name" value="FADPNR"/>
</dbReference>
<dbReference type="GO" id="GO:0050660">
    <property type="term" value="F:flavin adenine dinucleotide binding"/>
    <property type="evidence" value="ECO:0007669"/>
    <property type="project" value="TreeGrafter"/>
</dbReference>
<dbReference type="Proteomes" id="UP000249402">
    <property type="component" value="Unassembled WGS sequence"/>
</dbReference>
<dbReference type="SUPFAM" id="SSF51905">
    <property type="entry name" value="FAD/NAD(P)-binding domain"/>
    <property type="match status" value="2"/>
</dbReference>
<keyword evidence="4" id="KW-0560">Oxidoreductase</keyword>
<dbReference type="OrthoDB" id="202203at2759"/>
<name>A0A395GIN5_9EURO</name>
<dbReference type="GO" id="GO:0004174">
    <property type="term" value="F:electron-transferring-flavoprotein dehydrogenase activity"/>
    <property type="evidence" value="ECO:0007669"/>
    <property type="project" value="TreeGrafter"/>
</dbReference>
<dbReference type="InterPro" id="IPR023753">
    <property type="entry name" value="FAD/NAD-binding_dom"/>
</dbReference>
<evidence type="ECO:0000259" key="5">
    <source>
        <dbReference type="Pfam" id="PF07992"/>
    </source>
</evidence>
<dbReference type="EMBL" id="KZ824513">
    <property type="protein sequence ID" value="RAK94898.1"/>
    <property type="molecule type" value="Genomic_DNA"/>
</dbReference>
<keyword evidence="2" id="KW-0285">Flavoprotein</keyword>
<sequence length="368" mass="40261">MSTQLASVVIIGASHAGLGVTHKLLRQTTKASITLINPSDEYYFNIAAPRFLVKPESLPSSKYLFNIRDSFTEYPNDTITFIKGLATKIDYAKKSSHPEAPPPRPSGQGRLKLPFKTTAFENTRDAISAAQKTLQSATRIVIGGGGPLGVELTGELAEAPGPAKTITLISKTESLLPDAPTTVQRTAESLLQRKSIEVLKPVTVRHATQDPNTQTWTITLSTDQTITADAYISTTGTIPNNAYIPTTFLTPDGWVKVDEHLNVVDTETSLPDIYAVGDITYHPDRLLSRVSKQAITVAVNIVSRIENEYRPVRYSADAQMKMLVVSVGRGTGTGHLAGWTLWGCLVWVFKGRDYLTYEAGKFWRGRAK</sequence>
<organism evidence="6 7">
    <name type="scientific">Aspergillus ibericus CBS 121593</name>
    <dbReference type="NCBI Taxonomy" id="1448316"/>
    <lineage>
        <taxon>Eukaryota</taxon>
        <taxon>Fungi</taxon>
        <taxon>Dikarya</taxon>
        <taxon>Ascomycota</taxon>
        <taxon>Pezizomycotina</taxon>
        <taxon>Eurotiomycetes</taxon>
        <taxon>Eurotiomycetidae</taxon>
        <taxon>Eurotiales</taxon>
        <taxon>Aspergillaceae</taxon>
        <taxon>Aspergillus</taxon>
        <taxon>Aspergillus subgen. Circumdati</taxon>
    </lineage>
</organism>
<evidence type="ECO:0000256" key="2">
    <source>
        <dbReference type="ARBA" id="ARBA00022630"/>
    </source>
</evidence>
<keyword evidence="7" id="KW-1185">Reference proteome</keyword>
<dbReference type="InterPro" id="IPR036188">
    <property type="entry name" value="FAD/NAD-bd_sf"/>
</dbReference>
<protein>
    <submittedName>
        <fullName evidence="6">FAD/NAD(P)-binding domain-containing protein</fullName>
    </submittedName>
</protein>
<dbReference type="Pfam" id="PF07992">
    <property type="entry name" value="Pyr_redox_2"/>
    <property type="match status" value="1"/>
</dbReference>
<proteinExistence type="inferred from homology"/>
<evidence type="ECO:0000313" key="6">
    <source>
        <dbReference type="EMBL" id="RAK94898.1"/>
    </source>
</evidence>
<reference evidence="6 7" key="1">
    <citation type="submission" date="2018-02" db="EMBL/GenBank/DDBJ databases">
        <title>The genomes of Aspergillus section Nigri reveals drivers in fungal speciation.</title>
        <authorList>
            <consortium name="DOE Joint Genome Institute"/>
            <person name="Vesth T.C."/>
            <person name="Nybo J."/>
            <person name="Theobald S."/>
            <person name="Brandl J."/>
            <person name="Frisvad J.C."/>
            <person name="Nielsen K.F."/>
            <person name="Lyhne E.K."/>
            <person name="Kogle M.E."/>
            <person name="Kuo A."/>
            <person name="Riley R."/>
            <person name="Clum A."/>
            <person name="Nolan M."/>
            <person name="Lipzen A."/>
            <person name="Salamov A."/>
            <person name="Henrissat B."/>
            <person name="Wiebenga A."/>
            <person name="De vries R.P."/>
            <person name="Grigoriev I.V."/>
            <person name="Mortensen U.H."/>
            <person name="Andersen M.R."/>
            <person name="Baker S.E."/>
        </authorList>
    </citation>
    <scope>NUCLEOTIDE SEQUENCE [LARGE SCALE GENOMIC DNA]</scope>
    <source>
        <strain evidence="6 7">CBS 121593</strain>
    </source>
</reference>
<accession>A0A395GIN5</accession>
<dbReference type="VEuPathDB" id="FungiDB:BO80DRAFT_450704"/>
<dbReference type="GO" id="GO:0005737">
    <property type="term" value="C:cytoplasm"/>
    <property type="evidence" value="ECO:0007669"/>
    <property type="project" value="TreeGrafter"/>
</dbReference>
<dbReference type="PANTHER" id="PTHR43735:SF3">
    <property type="entry name" value="FERROPTOSIS SUPPRESSOR PROTEIN 1"/>
    <property type="match status" value="1"/>
</dbReference>
<dbReference type="RefSeq" id="XP_025569226.1">
    <property type="nucleotide sequence ID" value="XM_025721832.1"/>
</dbReference>
<dbReference type="STRING" id="1448316.A0A395GIN5"/>
<evidence type="ECO:0000256" key="1">
    <source>
        <dbReference type="ARBA" id="ARBA00006442"/>
    </source>
</evidence>